<proteinExistence type="inferred from homology"/>
<sequence>MSENTPIPTRAEFKHFSNIQTRWHDNDVYQHVNNVVYYSFFDTAVNQHLINSGVLDIANSPAIGLVIETQCRYFSAVSFPDLVSVGIKVEHLGNSSVRYQTALFRNDEQTASAVGSFVHVYVDRKTNRPVSIPDNVRAVLSPLKSLE</sequence>
<dbReference type="Pfam" id="PF13279">
    <property type="entry name" value="4HBT_2"/>
    <property type="match status" value="1"/>
</dbReference>
<comment type="similarity">
    <text evidence="1">Belongs to the 4-hydroxybenzoyl-CoA thioesterase family.</text>
</comment>
<dbReference type="InterPro" id="IPR050563">
    <property type="entry name" value="4-hydroxybenzoyl-CoA_TE"/>
</dbReference>
<protein>
    <submittedName>
        <fullName evidence="3">Acyl-CoA thioesterase</fullName>
    </submittedName>
</protein>
<gene>
    <name evidence="3" type="ORF">D0911_10475</name>
</gene>
<dbReference type="PANTHER" id="PTHR31793:SF27">
    <property type="entry name" value="NOVEL THIOESTERASE SUPERFAMILY DOMAIN AND SAPOSIN A-TYPE DOMAIN CONTAINING PROTEIN (0610012H03RIK)"/>
    <property type="match status" value="1"/>
</dbReference>
<accession>A0ABX9W222</accession>
<dbReference type="CDD" id="cd00586">
    <property type="entry name" value="4HBT"/>
    <property type="match status" value="1"/>
</dbReference>
<reference evidence="3 4" key="1">
    <citation type="submission" date="2018-10" db="EMBL/GenBank/DDBJ databases">
        <title>Draft genome sequence of Zhongshania sp. DSW25-10.</title>
        <authorList>
            <person name="Oh J."/>
        </authorList>
    </citation>
    <scope>NUCLEOTIDE SEQUENCE [LARGE SCALE GENOMIC DNA]</scope>
    <source>
        <strain evidence="3 4">DSW25-10</strain>
    </source>
</reference>
<dbReference type="SUPFAM" id="SSF54637">
    <property type="entry name" value="Thioesterase/thiol ester dehydrase-isomerase"/>
    <property type="match status" value="1"/>
</dbReference>
<evidence type="ECO:0000313" key="4">
    <source>
        <dbReference type="Proteomes" id="UP000274695"/>
    </source>
</evidence>
<dbReference type="Gene3D" id="3.10.129.10">
    <property type="entry name" value="Hotdog Thioesterase"/>
    <property type="match status" value="1"/>
</dbReference>
<dbReference type="RefSeq" id="WP_123182568.1">
    <property type="nucleotide sequence ID" value="NZ_RHGB01000010.1"/>
</dbReference>
<organism evidence="3 4">
    <name type="scientific">Zhongshania marina</name>
    <dbReference type="NCBI Taxonomy" id="2304603"/>
    <lineage>
        <taxon>Bacteria</taxon>
        <taxon>Pseudomonadati</taxon>
        <taxon>Pseudomonadota</taxon>
        <taxon>Gammaproteobacteria</taxon>
        <taxon>Cellvibrionales</taxon>
        <taxon>Spongiibacteraceae</taxon>
        <taxon>Zhongshania</taxon>
    </lineage>
</organism>
<dbReference type="EMBL" id="RHGB01000010">
    <property type="protein sequence ID" value="RNL63519.1"/>
    <property type="molecule type" value="Genomic_DNA"/>
</dbReference>
<comment type="caution">
    <text evidence="3">The sequence shown here is derived from an EMBL/GenBank/DDBJ whole genome shotgun (WGS) entry which is preliminary data.</text>
</comment>
<dbReference type="InterPro" id="IPR029069">
    <property type="entry name" value="HotDog_dom_sf"/>
</dbReference>
<dbReference type="Proteomes" id="UP000274695">
    <property type="component" value="Unassembled WGS sequence"/>
</dbReference>
<evidence type="ECO:0000256" key="2">
    <source>
        <dbReference type="ARBA" id="ARBA00022801"/>
    </source>
</evidence>
<evidence type="ECO:0000313" key="3">
    <source>
        <dbReference type="EMBL" id="RNL63519.1"/>
    </source>
</evidence>
<keyword evidence="2" id="KW-0378">Hydrolase</keyword>
<dbReference type="PANTHER" id="PTHR31793">
    <property type="entry name" value="4-HYDROXYBENZOYL-COA THIOESTERASE FAMILY MEMBER"/>
    <property type="match status" value="1"/>
</dbReference>
<name>A0ABX9W222_9GAMM</name>
<keyword evidence="4" id="KW-1185">Reference proteome</keyword>
<evidence type="ECO:0000256" key="1">
    <source>
        <dbReference type="ARBA" id="ARBA00005953"/>
    </source>
</evidence>